<dbReference type="HOGENOM" id="CLU_016575_2_2_1"/>
<proteinExistence type="predicted"/>
<protein>
    <submittedName>
        <fullName evidence="1">Uncharacterized protein</fullName>
    </submittedName>
</protein>
<accession>T5AED6</accession>
<dbReference type="AlphaFoldDB" id="T5AED6"/>
<dbReference type="EMBL" id="KE652646">
    <property type="protein sequence ID" value="EQL00949.1"/>
    <property type="molecule type" value="Genomic_DNA"/>
</dbReference>
<evidence type="ECO:0000313" key="1">
    <source>
        <dbReference type="EMBL" id="EQL00949.1"/>
    </source>
</evidence>
<reference evidence="1 2" key="1">
    <citation type="journal article" date="2013" name="Chin. Sci. Bull.">
        <title>Genome survey uncovers the secrets of sex and lifestyle in caterpillar fungus.</title>
        <authorList>
            <person name="Hu X."/>
            <person name="Zhang Y."/>
            <person name="Xiao G."/>
            <person name="Zheng P."/>
            <person name="Xia Y."/>
            <person name="Zhang X."/>
            <person name="St Leger R.J."/>
            <person name="Liu X."/>
            <person name="Wang C."/>
        </authorList>
    </citation>
    <scope>NUCLEOTIDE SEQUENCE [LARGE SCALE GENOMIC DNA]</scope>
    <source>
        <strain evidence="2">Co18 / CGMCC 3.14243</strain>
        <tissue evidence="1">Fruit-body</tissue>
    </source>
</reference>
<dbReference type="eggNOG" id="ENOG502S9BE">
    <property type="taxonomic scope" value="Eukaryota"/>
</dbReference>
<name>T5AED6_OPHSC</name>
<dbReference type="Proteomes" id="UP000019374">
    <property type="component" value="Unassembled WGS sequence"/>
</dbReference>
<organism evidence="1 2">
    <name type="scientific">Ophiocordyceps sinensis (strain Co18 / CGMCC 3.14243)</name>
    <name type="common">Yarsagumba caterpillar fungus</name>
    <name type="synonym">Hirsutella sinensis</name>
    <dbReference type="NCBI Taxonomy" id="911162"/>
    <lineage>
        <taxon>Eukaryota</taxon>
        <taxon>Fungi</taxon>
        <taxon>Dikarya</taxon>
        <taxon>Ascomycota</taxon>
        <taxon>Pezizomycotina</taxon>
        <taxon>Sordariomycetes</taxon>
        <taxon>Hypocreomycetidae</taxon>
        <taxon>Hypocreales</taxon>
        <taxon>Ophiocordycipitaceae</taxon>
        <taxon>Ophiocordyceps</taxon>
    </lineage>
</organism>
<evidence type="ECO:0000313" key="2">
    <source>
        <dbReference type="Proteomes" id="UP000019374"/>
    </source>
</evidence>
<sequence length="469" mass="53225">MPEKICITPRCVFCQFEIDDGDDVAIADHLLQVYSVVKARSLWSPDRRLRGSVTTTRSIWYGFVEFEGTEYVSSLSNARSEHTWKLIRPHQDRYESLLIAENYLGITKLLLAGSRDTLAIDESPGIWWRTIRLCGRELTINVESDGIKLRRLTVQQQGSIAWNVPEPSRVRFHHFTSEEHAGLSCSEKTPARMNSFKCNGPTTTGYSVFWASGLALFHAHIDGEDMSFYRSASHASWLYMPIDPDEVITEIWQRKAWVPRERAVGANKFKTNKGRTFIAGAYLKQSLPPKPFELVERLGQETGRMFYEDTSNGIGALAFARSKAEWESLPPFLCPQPTHNRVFVATEDFFFSSHRLEGLAEIIPCVIKNGAGIAGMLLRFSNGHRESVGQVRLDSLGPSTIVNKPSWFLGFGRMHGIYPYVTALGTTLSKVERDSDLVMQLFCDGAIEWIWSRRQCLVMYKGQRSYETV</sequence>
<gene>
    <name evidence="1" type="ORF">OCS_03338</name>
</gene>